<dbReference type="RefSeq" id="WP_264902527.1">
    <property type="nucleotide sequence ID" value="NZ_JAPDVH010000001.1"/>
</dbReference>
<dbReference type="Proteomes" id="UP001209168">
    <property type="component" value="Unassembled WGS sequence"/>
</dbReference>
<accession>A0AAW5UL93</accession>
<dbReference type="EMBL" id="JAPDVH010000001">
    <property type="protein sequence ID" value="MCW4156956.1"/>
    <property type="molecule type" value="Genomic_DNA"/>
</dbReference>
<reference evidence="1" key="1">
    <citation type="submission" date="2022-11" db="EMBL/GenBank/DDBJ databases">
        <title>Genomic repertoires linked with pathogenic potency of arthritogenic Prevotella copri isolated from the gut of rheumatoid arthritis patients.</title>
        <authorList>
            <person name="Nii T."/>
            <person name="Maeda Y."/>
            <person name="Motooka D."/>
            <person name="Naito M."/>
            <person name="Matsumoto Y."/>
            <person name="Ogawa T."/>
            <person name="Oguro-Igashira E."/>
            <person name="Kishikawa T."/>
            <person name="Yamashita M."/>
            <person name="Koizumi S."/>
            <person name="Kurakawa T."/>
            <person name="Okumura R."/>
            <person name="Kayama H."/>
            <person name="Murakami M."/>
            <person name="Sakaguchi T."/>
            <person name="Das B."/>
            <person name="Nakamura S."/>
            <person name="Okada Y."/>
            <person name="Kumanogoh A."/>
            <person name="Takeda K."/>
        </authorList>
    </citation>
    <scope>NUCLEOTIDE SEQUENCE</scope>
    <source>
        <strain evidence="1">H012_8</strain>
    </source>
</reference>
<evidence type="ECO:0000313" key="1">
    <source>
        <dbReference type="EMBL" id="MCW4156956.1"/>
    </source>
</evidence>
<organism evidence="1 2">
    <name type="scientific">Segatella copri</name>
    <dbReference type="NCBI Taxonomy" id="165179"/>
    <lineage>
        <taxon>Bacteria</taxon>
        <taxon>Pseudomonadati</taxon>
        <taxon>Bacteroidota</taxon>
        <taxon>Bacteroidia</taxon>
        <taxon>Bacteroidales</taxon>
        <taxon>Prevotellaceae</taxon>
        <taxon>Segatella</taxon>
    </lineage>
</organism>
<name>A0AAW5UL93_9BACT</name>
<dbReference type="AlphaFoldDB" id="A0AAW5UL93"/>
<comment type="caution">
    <text evidence="1">The sequence shown here is derived from an EMBL/GenBank/DDBJ whole genome shotgun (WGS) entry which is preliminary data.</text>
</comment>
<protein>
    <submittedName>
        <fullName evidence="1">Uncharacterized protein</fullName>
    </submittedName>
</protein>
<evidence type="ECO:0000313" key="2">
    <source>
        <dbReference type="Proteomes" id="UP001209168"/>
    </source>
</evidence>
<gene>
    <name evidence="1" type="ORF">ONT23_15805</name>
</gene>
<sequence>MVTMSRSLDISKDELARYFTSCLNSTFHLRLAEVRFVVSLPAHICTAFSS</sequence>
<proteinExistence type="predicted"/>